<sequence length="360" mass="39754">MSLSPSSPTPNLNNFLFPSLSQPAPAAAQDAAAAAARKTLHQHLIKSCFFVYSTVNFIMYLQNCVGFQALIQYQSRQSDVTTRSTLQGRNIYDGCCQLDIQFSKDFTNPNLPTEQKGRSSQPRYGDAGSMYGVQGSGGRGGAKPFKLLWLVCRICIIFFSFFTAGGYSQMANAAAIVAAFGGGLPPGVTGTNDRCTILVANLNPDRIDEDKLFNLFAIYGNIVRIKLLRNKPDHALIQMGDGFQAELAVHFLKVCYLGAYIFTRGAETHEYVNSNLNRFNRNAAKNYRYCCSPTKMIHLSTLSQDITEEDVVSLVKEHGTIVNSKVFEMNGKKQALVQFGLRSRLPRPLSASTQDHFLAR</sequence>
<dbReference type="InterPro" id="IPR035979">
    <property type="entry name" value="RBD_domain_sf"/>
</dbReference>
<keyword evidence="7" id="KW-1185">Reference proteome</keyword>
<name>A0A445AIW6_ARAHY</name>
<dbReference type="SMART" id="SM00360">
    <property type="entry name" value="RRM"/>
    <property type="match status" value="1"/>
</dbReference>
<evidence type="ECO:0000256" key="1">
    <source>
        <dbReference type="ARBA" id="ARBA00022737"/>
    </source>
</evidence>
<evidence type="ECO:0000313" key="7">
    <source>
        <dbReference type="Proteomes" id="UP000289738"/>
    </source>
</evidence>
<reference evidence="6 7" key="1">
    <citation type="submission" date="2019-01" db="EMBL/GenBank/DDBJ databases">
        <title>Sequencing of cultivated peanut Arachis hypogaea provides insights into genome evolution and oil improvement.</title>
        <authorList>
            <person name="Chen X."/>
        </authorList>
    </citation>
    <scope>NUCLEOTIDE SEQUENCE [LARGE SCALE GENOMIC DNA]</scope>
    <source>
        <strain evidence="7">cv. Fuhuasheng</strain>
        <tissue evidence="6">Leaves</tissue>
    </source>
</reference>
<keyword evidence="4" id="KW-0812">Transmembrane</keyword>
<gene>
    <name evidence="6" type="ORF">Ahy_B02g060561</name>
</gene>
<evidence type="ECO:0000256" key="3">
    <source>
        <dbReference type="PROSITE-ProRule" id="PRU00176"/>
    </source>
</evidence>
<dbReference type="Pfam" id="PF11835">
    <property type="entry name" value="RRM_8"/>
    <property type="match status" value="1"/>
</dbReference>
<feature type="transmembrane region" description="Helical" evidence="4">
    <location>
        <begin position="147"/>
        <end position="167"/>
    </location>
</feature>
<evidence type="ECO:0000259" key="5">
    <source>
        <dbReference type="PROSITE" id="PS50102"/>
    </source>
</evidence>
<accession>A0A445AIW6</accession>
<proteinExistence type="predicted"/>
<dbReference type="InterPro" id="IPR012677">
    <property type="entry name" value="Nucleotide-bd_a/b_plait_sf"/>
</dbReference>
<keyword evidence="4" id="KW-1133">Transmembrane helix</keyword>
<evidence type="ECO:0000313" key="6">
    <source>
        <dbReference type="EMBL" id="RYR26328.1"/>
    </source>
</evidence>
<organism evidence="6 7">
    <name type="scientific">Arachis hypogaea</name>
    <name type="common">Peanut</name>
    <dbReference type="NCBI Taxonomy" id="3818"/>
    <lineage>
        <taxon>Eukaryota</taxon>
        <taxon>Viridiplantae</taxon>
        <taxon>Streptophyta</taxon>
        <taxon>Embryophyta</taxon>
        <taxon>Tracheophyta</taxon>
        <taxon>Spermatophyta</taxon>
        <taxon>Magnoliopsida</taxon>
        <taxon>eudicotyledons</taxon>
        <taxon>Gunneridae</taxon>
        <taxon>Pentapetalae</taxon>
        <taxon>rosids</taxon>
        <taxon>fabids</taxon>
        <taxon>Fabales</taxon>
        <taxon>Fabaceae</taxon>
        <taxon>Papilionoideae</taxon>
        <taxon>50 kb inversion clade</taxon>
        <taxon>dalbergioids sensu lato</taxon>
        <taxon>Dalbergieae</taxon>
        <taxon>Pterocarpus clade</taxon>
        <taxon>Arachis</taxon>
    </lineage>
</organism>
<keyword evidence="4" id="KW-0472">Membrane</keyword>
<dbReference type="InterPro" id="IPR021790">
    <property type="entry name" value="PTBP1-like_RRM2"/>
</dbReference>
<dbReference type="Proteomes" id="UP000289738">
    <property type="component" value="Chromosome B02"/>
</dbReference>
<comment type="caution">
    <text evidence="6">The sequence shown here is derived from an EMBL/GenBank/DDBJ whole genome shotgun (WGS) entry which is preliminary data.</text>
</comment>
<dbReference type="SUPFAM" id="SSF54928">
    <property type="entry name" value="RNA-binding domain, RBD"/>
    <property type="match status" value="2"/>
</dbReference>
<protein>
    <recommendedName>
        <fullName evidence="5">RRM domain-containing protein</fullName>
    </recommendedName>
</protein>
<dbReference type="STRING" id="3818.A0A445AIW6"/>
<dbReference type="AlphaFoldDB" id="A0A445AIW6"/>
<dbReference type="EMBL" id="SDMP01000012">
    <property type="protein sequence ID" value="RYR26328.1"/>
    <property type="molecule type" value="Genomic_DNA"/>
</dbReference>
<keyword evidence="2 3" id="KW-0694">RNA-binding</keyword>
<dbReference type="PROSITE" id="PS50102">
    <property type="entry name" value="RRM"/>
    <property type="match status" value="1"/>
</dbReference>
<dbReference type="Gene3D" id="3.30.70.330">
    <property type="match status" value="3"/>
</dbReference>
<dbReference type="PANTHER" id="PTHR15592">
    <property type="entry name" value="MATRIN 3/NUCLEAR PROTEIN 220-RELATED"/>
    <property type="match status" value="1"/>
</dbReference>
<evidence type="ECO:0000256" key="2">
    <source>
        <dbReference type="ARBA" id="ARBA00022884"/>
    </source>
</evidence>
<evidence type="ECO:0000256" key="4">
    <source>
        <dbReference type="SAM" id="Phobius"/>
    </source>
</evidence>
<feature type="domain" description="RRM" evidence="5">
    <location>
        <begin position="195"/>
        <end position="268"/>
    </location>
</feature>
<dbReference type="GO" id="GO:0003723">
    <property type="term" value="F:RNA binding"/>
    <property type="evidence" value="ECO:0007669"/>
    <property type="project" value="UniProtKB-UniRule"/>
</dbReference>
<dbReference type="Pfam" id="PF13893">
    <property type="entry name" value="RRM_5"/>
    <property type="match status" value="1"/>
</dbReference>
<dbReference type="InterPro" id="IPR000504">
    <property type="entry name" value="RRM_dom"/>
</dbReference>
<keyword evidence="1" id="KW-0677">Repeat</keyword>